<evidence type="ECO:0000313" key="2">
    <source>
        <dbReference type="EMBL" id="SMC12588.1"/>
    </source>
</evidence>
<name>A0A1X7BSJ8_9RHOB</name>
<dbReference type="RefSeq" id="WP_085800539.1">
    <property type="nucleotide sequence ID" value="NZ_FWXB01000008.1"/>
</dbReference>
<evidence type="ECO:0000256" key="1">
    <source>
        <dbReference type="SAM" id="Phobius"/>
    </source>
</evidence>
<feature type="transmembrane region" description="Helical" evidence="1">
    <location>
        <begin position="17"/>
        <end position="36"/>
    </location>
</feature>
<dbReference type="Proteomes" id="UP000193224">
    <property type="component" value="Unassembled WGS sequence"/>
</dbReference>
<keyword evidence="1" id="KW-1133">Transmembrane helix</keyword>
<gene>
    <name evidence="2" type="ORF">ROA7745_02416</name>
</gene>
<sequence length="158" mass="17447">MDDDILMAIHASAPRRVFGVSVLGLLGTMLIFVALSQPPSNPAWAIFLLGFGAGAVWMAYRMWEVTRHRLELTETELRSSDGTVIAQTGDIRSMDRGMFAFKPSNGFMLRLKTKAPRRWRPGLWWSLGDRIGVGGVTSAPQTKAMAEMISAMIASRPH</sequence>
<evidence type="ECO:0000313" key="3">
    <source>
        <dbReference type="Proteomes" id="UP000193224"/>
    </source>
</evidence>
<protein>
    <submittedName>
        <fullName evidence="2">Uncharacterized protein</fullName>
    </submittedName>
</protein>
<accession>A0A1X7BSJ8</accession>
<feature type="transmembrane region" description="Helical" evidence="1">
    <location>
        <begin position="42"/>
        <end position="60"/>
    </location>
</feature>
<organism evidence="2 3">
    <name type="scientific">Roseovarius aestuarii</name>
    <dbReference type="NCBI Taxonomy" id="475083"/>
    <lineage>
        <taxon>Bacteria</taxon>
        <taxon>Pseudomonadati</taxon>
        <taxon>Pseudomonadota</taxon>
        <taxon>Alphaproteobacteria</taxon>
        <taxon>Rhodobacterales</taxon>
        <taxon>Roseobacteraceae</taxon>
        <taxon>Roseovarius</taxon>
    </lineage>
</organism>
<keyword evidence="3" id="KW-1185">Reference proteome</keyword>
<proteinExistence type="predicted"/>
<keyword evidence="1" id="KW-0472">Membrane</keyword>
<dbReference type="AlphaFoldDB" id="A0A1X7BSJ8"/>
<dbReference type="OrthoDB" id="7862519at2"/>
<keyword evidence="1" id="KW-0812">Transmembrane</keyword>
<reference evidence="2 3" key="1">
    <citation type="submission" date="2017-03" db="EMBL/GenBank/DDBJ databases">
        <authorList>
            <person name="Afonso C.L."/>
            <person name="Miller P.J."/>
            <person name="Scott M.A."/>
            <person name="Spackman E."/>
            <person name="Goraichik I."/>
            <person name="Dimitrov K.M."/>
            <person name="Suarez D.L."/>
            <person name="Swayne D.E."/>
        </authorList>
    </citation>
    <scope>NUCLEOTIDE SEQUENCE [LARGE SCALE GENOMIC DNA]</scope>
    <source>
        <strain evidence="2 3">CECT 7745</strain>
    </source>
</reference>
<dbReference type="EMBL" id="FWXB01000008">
    <property type="protein sequence ID" value="SMC12588.1"/>
    <property type="molecule type" value="Genomic_DNA"/>
</dbReference>